<evidence type="ECO:0000313" key="4">
    <source>
        <dbReference type="Proteomes" id="UP000004793"/>
    </source>
</evidence>
<dbReference type="CDD" id="cd00487">
    <property type="entry name" value="Pep_deformylase"/>
    <property type="match status" value="1"/>
</dbReference>
<keyword evidence="2" id="KW-0479">Metal-binding</keyword>
<dbReference type="Proteomes" id="UP000004793">
    <property type="component" value="Chromosome"/>
</dbReference>
<keyword evidence="2" id="KW-0648">Protein biosynthesis</keyword>
<dbReference type="HAMAP" id="MF_00163">
    <property type="entry name" value="Pep_deformylase"/>
    <property type="match status" value="1"/>
</dbReference>
<dbReference type="PANTHER" id="PTHR10458:SF22">
    <property type="entry name" value="PEPTIDE DEFORMYLASE"/>
    <property type="match status" value="1"/>
</dbReference>
<dbReference type="InterPro" id="IPR023635">
    <property type="entry name" value="Peptide_deformylase"/>
</dbReference>
<dbReference type="KEGG" id="cex:CSE_08550"/>
<reference evidence="3 4" key="1">
    <citation type="submission" date="2011-01" db="EMBL/GenBank/DDBJ databases">
        <title>Whole genome sequence of Caldisericum exile AZM16c01.</title>
        <authorList>
            <person name="Narita-Yamada S."/>
            <person name="Kawakoshi A."/>
            <person name="Nakamura S."/>
            <person name="Sasagawa M."/>
            <person name="Fukada J."/>
            <person name="Sekine M."/>
            <person name="Kato Y."/>
            <person name="Fukai R."/>
            <person name="Sasaki K."/>
            <person name="Hanamaki A."/>
            <person name="Narita H."/>
            <person name="Konno Y."/>
            <person name="Mori K."/>
            <person name="Yamazaki S."/>
            <person name="Suzuki K."/>
            <person name="Fujita N."/>
        </authorList>
    </citation>
    <scope>NUCLEOTIDE SEQUENCE [LARGE SCALE GENOMIC DNA]</scope>
    <source>
        <strain evidence="4">DSM 21853 / NBRC 104410 / AZM16c01</strain>
    </source>
</reference>
<proteinExistence type="inferred from homology"/>
<dbReference type="Pfam" id="PF01327">
    <property type="entry name" value="Pep_deformylase"/>
    <property type="match status" value="1"/>
</dbReference>
<organism evidence="3 4">
    <name type="scientific">Caldisericum exile (strain DSM 21853 / NBRC 104410 / AZM16c01)</name>
    <dbReference type="NCBI Taxonomy" id="511051"/>
    <lineage>
        <taxon>Bacteria</taxon>
        <taxon>Pseudomonadati</taxon>
        <taxon>Caldisericota/Cryosericota group</taxon>
        <taxon>Caldisericota</taxon>
        <taxon>Caldisericia</taxon>
        <taxon>Caldisericales</taxon>
        <taxon>Caldisericaceae</taxon>
        <taxon>Caldisericum</taxon>
    </lineage>
</organism>
<keyword evidence="2 3" id="KW-0378">Hydrolase</keyword>
<accession>A0A7U6GEN8</accession>
<evidence type="ECO:0000256" key="1">
    <source>
        <dbReference type="ARBA" id="ARBA00010759"/>
    </source>
</evidence>
<keyword evidence="4" id="KW-1185">Reference proteome</keyword>
<keyword evidence="2" id="KW-0408">Iron</keyword>
<dbReference type="AlphaFoldDB" id="A0A7U6GEN8"/>
<feature type="binding site" evidence="2">
    <location>
        <position position="134"/>
    </location>
    <ligand>
        <name>Fe cation</name>
        <dbReference type="ChEBI" id="CHEBI:24875"/>
    </ligand>
</feature>
<protein>
    <recommendedName>
        <fullName evidence="2">Peptide deformylase</fullName>
        <shortName evidence="2">PDF</shortName>
        <ecNumber evidence="2">3.5.1.88</ecNumber>
    </recommendedName>
    <alternativeName>
        <fullName evidence="2">Polypeptide deformylase</fullName>
    </alternativeName>
</protein>
<dbReference type="InterPro" id="IPR036821">
    <property type="entry name" value="Peptide_deformylase_sf"/>
</dbReference>
<feature type="binding site" evidence="2">
    <location>
        <position position="88"/>
    </location>
    <ligand>
        <name>Fe cation</name>
        <dbReference type="ChEBI" id="CHEBI:24875"/>
    </ligand>
</feature>
<dbReference type="NCBIfam" id="NF001159">
    <property type="entry name" value="PRK00150.1-3"/>
    <property type="match status" value="1"/>
</dbReference>
<dbReference type="PANTHER" id="PTHR10458">
    <property type="entry name" value="PEPTIDE DEFORMYLASE"/>
    <property type="match status" value="1"/>
</dbReference>
<comment type="cofactor">
    <cofactor evidence="2">
        <name>Fe(2+)</name>
        <dbReference type="ChEBI" id="CHEBI:29033"/>
    </cofactor>
    <text evidence="2">Binds 1 Fe(2+) ion.</text>
</comment>
<name>A0A7U6GEN8_CALEA</name>
<comment type="catalytic activity">
    <reaction evidence="2">
        <text>N-terminal N-formyl-L-methionyl-[peptide] + H2O = N-terminal L-methionyl-[peptide] + formate</text>
        <dbReference type="Rhea" id="RHEA:24420"/>
        <dbReference type="Rhea" id="RHEA-COMP:10639"/>
        <dbReference type="Rhea" id="RHEA-COMP:10640"/>
        <dbReference type="ChEBI" id="CHEBI:15377"/>
        <dbReference type="ChEBI" id="CHEBI:15740"/>
        <dbReference type="ChEBI" id="CHEBI:49298"/>
        <dbReference type="ChEBI" id="CHEBI:64731"/>
        <dbReference type="EC" id="3.5.1.88"/>
    </reaction>
</comment>
<feature type="active site" evidence="2">
    <location>
        <position position="131"/>
    </location>
</feature>
<comment type="similarity">
    <text evidence="1 2">Belongs to the polypeptide deformylase family.</text>
</comment>
<dbReference type="OrthoDB" id="9784988at2"/>
<dbReference type="PIRSF" id="PIRSF004749">
    <property type="entry name" value="Pep_def"/>
    <property type="match status" value="1"/>
</dbReference>
<dbReference type="GO" id="GO:0006412">
    <property type="term" value="P:translation"/>
    <property type="evidence" value="ECO:0007669"/>
    <property type="project" value="UniProtKB-UniRule"/>
</dbReference>
<dbReference type="RefSeq" id="WP_014453384.1">
    <property type="nucleotide sequence ID" value="NC_017096.1"/>
</dbReference>
<dbReference type="EMBL" id="AP012051">
    <property type="protein sequence ID" value="BAL80981.1"/>
    <property type="molecule type" value="Genomic_DNA"/>
</dbReference>
<evidence type="ECO:0000256" key="2">
    <source>
        <dbReference type="HAMAP-Rule" id="MF_00163"/>
    </source>
</evidence>
<sequence length="169" mass="19649">MKIYTYGHPVLRKTAKKLTKVNKDIEKIINEMFRTMRQNTPRGIGLAATQVGVTYSFFVYELEDDKGVVVNPEILERRKETEKEEEGCLSVPGVYGIVERPQEIVVRYMDLDGSVHEEILNGLKARVFQHEIDHLNGIIFTDYIDSIEKLEVEEGYEIPKELIERYLKK</sequence>
<dbReference type="GO" id="GO:0046872">
    <property type="term" value="F:metal ion binding"/>
    <property type="evidence" value="ECO:0007669"/>
    <property type="project" value="UniProtKB-KW"/>
</dbReference>
<comment type="function">
    <text evidence="2">Removes the formyl group from the N-terminal Met of newly synthesized proteins. Requires at least a dipeptide for an efficient rate of reaction. N-terminal L-methionine is a prerequisite for activity but the enzyme has broad specificity at other positions.</text>
</comment>
<evidence type="ECO:0000313" key="3">
    <source>
        <dbReference type="EMBL" id="BAL80981.1"/>
    </source>
</evidence>
<dbReference type="NCBIfam" id="TIGR00079">
    <property type="entry name" value="pept_deformyl"/>
    <property type="match status" value="1"/>
</dbReference>
<dbReference type="EC" id="3.5.1.88" evidence="2"/>
<dbReference type="SUPFAM" id="SSF56420">
    <property type="entry name" value="Peptide deformylase"/>
    <property type="match status" value="1"/>
</dbReference>
<dbReference type="PRINTS" id="PR01576">
    <property type="entry name" value="PDEFORMYLASE"/>
</dbReference>
<dbReference type="Gene3D" id="3.90.45.10">
    <property type="entry name" value="Peptide deformylase"/>
    <property type="match status" value="1"/>
</dbReference>
<feature type="binding site" evidence="2">
    <location>
        <position position="130"/>
    </location>
    <ligand>
        <name>Fe cation</name>
        <dbReference type="ChEBI" id="CHEBI:24875"/>
    </ligand>
</feature>
<dbReference type="GO" id="GO:0042586">
    <property type="term" value="F:peptide deformylase activity"/>
    <property type="evidence" value="ECO:0007669"/>
    <property type="project" value="UniProtKB-UniRule"/>
</dbReference>
<gene>
    <name evidence="2 3" type="primary">def</name>
    <name evidence="3" type="ordered locus">CSE_08550</name>
</gene>